<keyword evidence="2" id="KW-0238">DNA-binding</keyword>
<dbReference type="GO" id="GO:0005694">
    <property type="term" value="C:chromosome"/>
    <property type="evidence" value="ECO:0007669"/>
    <property type="project" value="TreeGrafter"/>
</dbReference>
<gene>
    <name evidence="4" type="ORF">CWATWH0003_5488</name>
</gene>
<comment type="caution">
    <text evidence="4">The sequence shown here is derived from an EMBL/GenBank/DDBJ whole genome shotgun (WGS) entry which is preliminary data.</text>
</comment>
<dbReference type="InterPro" id="IPR004437">
    <property type="entry name" value="ParB/RepB/Spo0J"/>
</dbReference>
<protein>
    <submittedName>
        <fullName evidence="4">Chromosome (Plasmid) partitioning protein ParB / Stage 0 sporulation protein J</fullName>
    </submittedName>
</protein>
<dbReference type="GeneID" id="88768796"/>
<dbReference type="PANTHER" id="PTHR33375">
    <property type="entry name" value="CHROMOSOME-PARTITIONING PROTEIN PARB-RELATED"/>
    <property type="match status" value="1"/>
</dbReference>
<reference evidence="4 5" key="1">
    <citation type="journal article" date="2011" name="Front. Microbiol.">
        <title>Two Strains of Crocosphaera watsonii with Highly Conserved Genomes are Distinguished by Strain-Specific Features.</title>
        <authorList>
            <person name="Bench S.R."/>
            <person name="Ilikchyan I.N."/>
            <person name="Tripp H.J."/>
            <person name="Zehr J.P."/>
        </authorList>
    </citation>
    <scope>NUCLEOTIDE SEQUENCE [LARGE SCALE GENOMIC DNA]</scope>
    <source>
        <strain evidence="4 5">WH 0003</strain>
    </source>
</reference>
<dbReference type="SUPFAM" id="SSF110849">
    <property type="entry name" value="ParB/Sulfiredoxin"/>
    <property type="match status" value="1"/>
</dbReference>
<dbReference type="InterPro" id="IPR003115">
    <property type="entry name" value="ParB_N"/>
</dbReference>
<dbReference type="GO" id="GO:0003677">
    <property type="term" value="F:DNA binding"/>
    <property type="evidence" value="ECO:0007669"/>
    <property type="project" value="UniProtKB-KW"/>
</dbReference>
<dbReference type="InterPro" id="IPR050336">
    <property type="entry name" value="Chromosome_partition/occlusion"/>
</dbReference>
<dbReference type="RefSeq" id="WP_007313234.1">
    <property type="nucleotide sequence ID" value="NZ_AESD01000856.1"/>
</dbReference>
<evidence type="ECO:0000256" key="2">
    <source>
        <dbReference type="ARBA" id="ARBA00023125"/>
    </source>
</evidence>
<sequence>MAQSRKRASSKSIDNPSIAPIGQWVDIEQIKLPHRQPRRSFDREKLVELTASIEEYGILEPLIVRPLNDRLYELVAGERRYRAAKNAGKTQIPVIVKDIDEQQAFELALLENMQRDDLNAIDETEGMLELIRQHLDIASNQEVIQLLNKAANAQRRNQDLTDNVTRQIEIIDELFIKIGRSNRESFRTNRLPLLNLPDDVLQVLRQGRLDYTKAKAIAKLESEIDRRNLMELVITEKLTLSQIKEKIQEILEETQTPIRVSRSKDLYAEFKAITKIQSDAWQDEDKKVQLEALLMQLKEILE</sequence>
<accession>G5JDJ6</accession>
<dbReference type="InterPro" id="IPR036086">
    <property type="entry name" value="ParB/Sulfiredoxin_sf"/>
</dbReference>
<dbReference type="Pfam" id="PF17762">
    <property type="entry name" value="HTH_ParB"/>
    <property type="match status" value="1"/>
</dbReference>
<organism evidence="4 5">
    <name type="scientific">Crocosphaera watsonii WH 0003</name>
    <dbReference type="NCBI Taxonomy" id="423471"/>
    <lineage>
        <taxon>Bacteria</taxon>
        <taxon>Bacillati</taxon>
        <taxon>Cyanobacteriota</taxon>
        <taxon>Cyanophyceae</taxon>
        <taxon>Oscillatoriophycideae</taxon>
        <taxon>Chroococcales</taxon>
        <taxon>Aphanothecaceae</taxon>
        <taxon>Crocosphaera</taxon>
    </lineage>
</organism>
<dbReference type="Gene3D" id="1.10.10.2830">
    <property type="match status" value="1"/>
</dbReference>
<dbReference type="EMBL" id="AESD01000856">
    <property type="protein sequence ID" value="EHJ09740.1"/>
    <property type="molecule type" value="Genomic_DNA"/>
</dbReference>
<dbReference type="AlphaFoldDB" id="G5JDJ6"/>
<evidence type="ECO:0000256" key="1">
    <source>
        <dbReference type="ARBA" id="ARBA00006295"/>
    </source>
</evidence>
<dbReference type="CDD" id="cd16393">
    <property type="entry name" value="SPO0J_N"/>
    <property type="match status" value="1"/>
</dbReference>
<dbReference type="Gene3D" id="3.90.1530.30">
    <property type="match status" value="1"/>
</dbReference>
<evidence type="ECO:0000313" key="4">
    <source>
        <dbReference type="EMBL" id="EHJ09740.1"/>
    </source>
</evidence>
<dbReference type="NCBIfam" id="TIGR00180">
    <property type="entry name" value="parB_part"/>
    <property type="match status" value="1"/>
</dbReference>
<dbReference type="Proteomes" id="UP000003477">
    <property type="component" value="Unassembled WGS sequence"/>
</dbReference>
<proteinExistence type="inferred from homology"/>
<dbReference type="SMART" id="SM00470">
    <property type="entry name" value="ParB"/>
    <property type="match status" value="1"/>
</dbReference>
<dbReference type="PANTHER" id="PTHR33375:SF7">
    <property type="entry name" value="CHROMOSOME 2-PARTITIONING PROTEIN PARB-RELATED"/>
    <property type="match status" value="1"/>
</dbReference>
<feature type="domain" description="ParB-like N-terminal" evidence="3">
    <location>
        <begin position="23"/>
        <end position="113"/>
    </location>
</feature>
<evidence type="ECO:0000313" key="5">
    <source>
        <dbReference type="Proteomes" id="UP000003477"/>
    </source>
</evidence>
<dbReference type="FunFam" id="3.90.1530.30:FF:000001">
    <property type="entry name" value="Chromosome partitioning protein ParB"/>
    <property type="match status" value="1"/>
</dbReference>
<comment type="similarity">
    <text evidence="1">Belongs to the ParB family.</text>
</comment>
<dbReference type="PATRIC" id="fig|423471.3.peg.5126"/>
<evidence type="ECO:0000259" key="3">
    <source>
        <dbReference type="SMART" id="SM00470"/>
    </source>
</evidence>
<dbReference type="Pfam" id="PF02195">
    <property type="entry name" value="ParB_N"/>
    <property type="match status" value="1"/>
</dbReference>
<dbReference type="GO" id="GO:0007059">
    <property type="term" value="P:chromosome segregation"/>
    <property type="evidence" value="ECO:0007669"/>
    <property type="project" value="TreeGrafter"/>
</dbReference>
<dbReference type="InterPro" id="IPR041468">
    <property type="entry name" value="HTH_ParB/Spo0J"/>
</dbReference>
<name>G5JDJ6_CROWT</name>
<dbReference type="SUPFAM" id="SSF109709">
    <property type="entry name" value="KorB DNA-binding domain-like"/>
    <property type="match status" value="1"/>
</dbReference>